<dbReference type="AlphaFoldDB" id="A0A0A9GSK2"/>
<reference evidence="2" key="1">
    <citation type="submission" date="2014-09" db="EMBL/GenBank/DDBJ databases">
        <authorList>
            <person name="Magalhaes I.L.F."/>
            <person name="Oliveira U."/>
            <person name="Santos F.R."/>
            <person name="Vidigal T.H.D.A."/>
            <person name="Brescovit A.D."/>
            <person name="Santos A.J."/>
        </authorList>
    </citation>
    <scope>NUCLEOTIDE SEQUENCE</scope>
    <source>
        <tissue evidence="2">Shoot tissue taken approximately 20 cm above the soil surface</tissue>
    </source>
</reference>
<keyword evidence="1" id="KW-0472">Membrane</keyword>
<evidence type="ECO:0000256" key="1">
    <source>
        <dbReference type="SAM" id="Phobius"/>
    </source>
</evidence>
<protein>
    <submittedName>
        <fullName evidence="2">Uncharacterized protein</fullName>
    </submittedName>
</protein>
<accession>A0A0A9GSK2</accession>
<feature type="transmembrane region" description="Helical" evidence="1">
    <location>
        <begin position="6"/>
        <end position="24"/>
    </location>
</feature>
<dbReference type="EMBL" id="GBRH01172370">
    <property type="protein sequence ID" value="JAE25526.1"/>
    <property type="molecule type" value="Transcribed_RNA"/>
</dbReference>
<sequence>MPQVHVALIDSIVYICCSIIMLSLHSLRDEYVVDLSFV</sequence>
<keyword evidence="1" id="KW-0812">Transmembrane</keyword>
<name>A0A0A9GSK2_ARUDO</name>
<organism evidence="2">
    <name type="scientific">Arundo donax</name>
    <name type="common">Giant reed</name>
    <name type="synonym">Donax arundinaceus</name>
    <dbReference type="NCBI Taxonomy" id="35708"/>
    <lineage>
        <taxon>Eukaryota</taxon>
        <taxon>Viridiplantae</taxon>
        <taxon>Streptophyta</taxon>
        <taxon>Embryophyta</taxon>
        <taxon>Tracheophyta</taxon>
        <taxon>Spermatophyta</taxon>
        <taxon>Magnoliopsida</taxon>
        <taxon>Liliopsida</taxon>
        <taxon>Poales</taxon>
        <taxon>Poaceae</taxon>
        <taxon>PACMAD clade</taxon>
        <taxon>Arundinoideae</taxon>
        <taxon>Arundineae</taxon>
        <taxon>Arundo</taxon>
    </lineage>
</organism>
<proteinExistence type="predicted"/>
<reference evidence="2" key="2">
    <citation type="journal article" date="2015" name="Data Brief">
        <title>Shoot transcriptome of the giant reed, Arundo donax.</title>
        <authorList>
            <person name="Barrero R.A."/>
            <person name="Guerrero F.D."/>
            <person name="Moolhuijzen P."/>
            <person name="Goolsby J.A."/>
            <person name="Tidwell J."/>
            <person name="Bellgard S.E."/>
            <person name="Bellgard M.I."/>
        </authorList>
    </citation>
    <scope>NUCLEOTIDE SEQUENCE</scope>
    <source>
        <tissue evidence="2">Shoot tissue taken approximately 20 cm above the soil surface</tissue>
    </source>
</reference>
<evidence type="ECO:0000313" key="2">
    <source>
        <dbReference type="EMBL" id="JAE25526.1"/>
    </source>
</evidence>
<keyword evidence="1" id="KW-1133">Transmembrane helix</keyword>